<dbReference type="AlphaFoldDB" id="A0A6J7B444"/>
<dbReference type="Gene3D" id="3.40.190.10">
    <property type="entry name" value="Periplasmic binding protein-like II"/>
    <property type="match status" value="2"/>
</dbReference>
<dbReference type="GO" id="GO:0030976">
    <property type="term" value="F:thiamine pyrophosphate binding"/>
    <property type="evidence" value="ECO:0007669"/>
    <property type="project" value="TreeGrafter"/>
</dbReference>
<dbReference type="GO" id="GO:0030975">
    <property type="term" value="F:thiamine binding"/>
    <property type="evidence" value="ECO:0007669"/>
    <property type="project" value="TreeGrafter"/>
</dbReference>
<evidence type="ECO:0000313" key="3">
    <source>
        <dbReference type="EMBL" id="CAB4839865.1"/>
    </source>
</evidence>
<dbReference type="GO" id="GO:0015888">
    <property type="term" value="P:thiamine transport"/>
    <property type="evidence" value="ECO:0007669"/>
    <property type="project" value="TreeGrafter"/>
</dbReference>
<accession>A0A6J7B444</accession>
<dbReference type="EMBL" id="CAEZWP010000013">
    <property type="protein sequence ID" value="CAB4655831.1"/>
    <property type="molecule type" value="Genomic_DNA"/>
</dbReference>
<dbReference type="GO" id="GO:0030288">
    <property type="term" value="C:outer membrane-bounded periplasmic space"/>
    <property type="evidence" value="ECO:0007669"/>
    <property type="project" value="TreeGrafter"/>
</dbReference>
<gene>
    <name evidence="2" type="ORF">UFOPK2265_00447</name>
    <name evidence="3" type="ORF">UFOPK3255_00131</name>
</gene>
<evidence type="ECO:0000256" key="1">
    <source>
        <dbReference type="ARBA" id="ARBA00022729"/>
    </source>
</evidence>
<reference evidence="3" key="1">
    <citation type="submission" date="2020-05" db="EMBL/GenBank/DDBJ databases">
        <authorList>
            <person name="Chiriac C."/>
            <person name="Salcher M."/>
            <person name="Ghai R."/>
            <person name="Kavagutti S V."/>
        </authorList>
    </citation>
    <scope>NUCLEOTIDE SEQUENCE</scope>
</reference>
<dbReference type="PANTHER" id="PTHR30006">
    <property type="entry name" value="THIAMINE-BINDING PERIPLASMIC PROTEIN-RELATED"/>
    <property type="match status" value="1"/>
</dbReference>
<keyword evidence="1" id="KW-0732">Signal</keyword>
<dbReference type="SUPFAM" id="SSF53850">
    <property type="entry name" value="Periplasmic binding protein-like II"/>
    <property type="match status" value="1"/>
</dbReference>
<name>A0A6J7B444_9ZZZZ</name>
<dbReference type="EMBL" id="CAFAZY010000008">
    <property type="protein sequence ID" value="CAB4839865.1"/>
    <property type="molecule type" value="Genomic_DNA"/>
</dbReference>
<evidence type="ECO:0000313" key="2">
    <source>
        <dbReference type="EMBL" id="CAB4655831.1"/>
    </source>
</evidence>
<proteinExistence type="predicted"/>
<organism evidence="3">
    <name type="scientific">freshwater metagenome</name>
    <dbReference type="NCBI Taxonomy" id="449393"/>
    <lineage>
        <taxon>unclassified sequences</taxon>
        <taxon>metagenomes</taxon>
        <taxon>ecological metagenomes</taxon>
    </lineage>
</organism>
<dbReference type="Pfam" id="PF13343">
    <property type="entry name" value="SBP_bac_6"/>
    <property type="match status" value="1"/>
</dbReference>
<protein>
    <submittedName>
        <fullName evidence="3">Unannotated protein</fullName>
    </submittedName>
</protein>
<dbReference type="PANTHER" id="PTHR30006:SF2">
    <property type="entry name" value="ABC TRANSPORTER SUBSTRATE-BINDING PROTEIN"/>
    <property type="match status" value="1"/>
</dbReference>
<sequence length="391" mass="40724">MYEISTYHLHMKGNIVKFSKLTSGSVAATLIVALAIPVVQSSSASAAVNWAKVTSASQGGGMAGLAAACKKEGQLNVIALPLYWANYGGMINGFKAAYGVKVDEANPEGSSQEEIDAAVTNKGTNRSPDVFDLGLAVAVKYLNTATFAPYKVKMWNYLQFAATVDPSAQITPNYTGTMTIGYSGALGTITKLDDLLDPKFKGKIALNGDPLGSSAAMNGIFMINKALGGTFDDVTKGVAFFAKLKAAGNFINVNPTEATIASGQTPVVIDNGYIQAGVIKQMAAAGKVWKMFTPAAVGSTYNSAVSAWAPHPACARLWMEYTLSEAGADNWALGGATPTLWVHLLKTKRASAAGKAAIGNSKVVAEKATSDQTAAARVYLKTAWPAAVGTN</sequence>